<dbReference type="EMBL" id="PSUL01000002">
    <property type="protein sequence ID" value="PPF16039.1"/>
    <property type="molecule type" value="Genomic_DNA"/>
</dbReference>
<evidence type="ECO:0000313" key="4">
    <source>
        <dbReference type="Proteomes" id="UP000237881"/>
    </source>
</evidence>
<organism evidence="2 4">
    <name type="scientific">Rathayibacter rathayi</name>
    <name type="common">Corynebacterium rathayi</name>
    <dbReference type="NCBI Taxonomy" id="33887"/>
    <lineage>
        <taxon>Bacteria</taxon>
        <taxon>Bacillati</taxon>
        <taxon>Actinomycetota</taxon>
        <taxon>Actinomycetes</taxon>
        <taxon>Micrococcales</taxon>
        <taxon>Microbacteriaceae</taxon>
        <taxon>Rathayibacter</taxon>
    </lineage>
</organism>
<dbReference type="PROSITE" id="PS51186">
    <property type="entry name" value="GNAT"/>
    <property type="match status" value="1"/>
</dbReference>
<dbReference type="KEGG" id="rry:C1O28_03555"/>
<name>A0ABD6WBT1_RATRA</name>
<dbReference type="InterPro" id="IPR051531">
    <property type="entry name" value="N-acetyltransferase"/>
</dbReference>
<dbReference type="AlphaFoldDB" id="A0ABD6WBT1"/>
<dbReference type="GeneID" id="49819524"/>
<dbReference type="InterPro" id="IPR000182">
    <property type="entry name" value="GNAT_dom"/>
</dbReference>
<reference evidence="4 5" key="1">
    <citation type="submission" date="2018-02" db="EMBL/GenBank/DDBJ databases">
        <title>Bacteriophage NCPPB3778 and a type I-E CRISPR drive the evolution of the US Biological Select Agent, Rathayibacter toxicus.</title>
        <authorList>
            <person name="Davis E.W.II."/>
            <person name="Tabima J.F."/>
            <person name="Weisberg A.J."/>
            <person name="Lopes L.D."/>
            <person name="Wiseman M.S."/>
            <person name="Wiseman M.S."/>
            <person name="Pupko T."/>
            <person name="Belcher M.S."/>
            <person name="Sechler A.J."/>
            <person name="Tancos M.A."/>
            <person name="Schroeder B.K."/>
            <person name="Murray T.D."/>
            <person name="Luster D.G."/>
            <person name="Schneider W.L."/>
            <person name="Rogers E."/>
            <person name="Andreote F.D."/>
            <person name="Grunwald N.J."/>
            <person name="Putnam M.L."/>
            <person name="Chang J.H."/>
        </authorList>
    </citation>
    <scope>NUCLEOTIDE SEQUENCE [LARGE SCALE GENOMIC DNA]</scope>
    <source>
        <strain evidence="3 5">AY1D6</strain>
        <strain evidence="2 4">AY1I9</strain>
    </source>
</reference>
<keyword evidence="5" id="KW-1185">Reference proteome</keyword>
<dbReference type="PANTHER" id="PTHR43792:SF1">
    <property type="entry name" value="N-ACETYLTRANSFERASE DOMAIN-CONTAINING PROTEIN"/>
    <property type="match status" value="1"/>
</dbReference>
<dbReference type="Gene3D" id="3.40.630.30">
    <property type="match status" value="1"/>
</dbReference>
<evidence type="ECO:0000313" key="2">
    <source>
        <dbReference type="EMBL" id="PPF16039.1"/>
    </source>
</evidence>
<sequence length="176" mass="19158">MLPSATARLRFREMDDADLPSMADLLGDPVVMRYYPAPKNREEVAAWIAWNRRNYREYGIGLWIVETLDGAFVGDCGLTWQGVNGGLELEVGYHMRADLHGHGYATEAAAACRDLALAHGLAARLVAIVHPDNAASRRVAEKIGLRVIGEDLGGGPLVRTVLGMALSGHERPRNEG</sequence>
<dbReference type="Pfam" id="PF13302">
    <property type="entry name" value="Acetyltransf_3"/>
    <property type="match status" value="1"/>
</dbReference>
<evidence type="ECO:0000313" key="3">
    <source>
        <dbReference type="EMBL" id="PPH78826.1"/>
    </source>
</evidence>
<proteinExistence type="predicted"/>
<comment type="caution">
    <text evidence="2">The sequence shown here is derived from an EMBL/GenBank/DDBJ whole genome shotgun (WGS) entry which is preliminary data.</text>
</comment>
<dbReference type="InterPro" id="IPR016181">
    <property type="entry name" value="Acyl_CoA_acyltransferase"/>
</dbReference>
<gene>
    <name evidence="2" type="ORF">C5C04_01750</name>
    <name evidence="3" type="ORF">C5C40_03935</name>
</gene>
<dbReference type="RefSeq" id="WP_097166705.1">
    <property type="nucleotide sequence ID" value="NZ_CP028129.1"/>
</dbReference>
<dbReference type="Proteomes" id="UP000239698">
    <property type="component" value="Unassembled WGS sequence"/>
</dbReference>
<feature type="domain" description="N-acetyltransferase" evidence="1">
    <location>
        <begin position="9"/>
        <end position="167"/>
    </location>
</feature>
<dbReference type="SUPFAM" id="SSF55729">
    <property type="entry name" value="Acyl-CoA N-acyltransferases (Nat)"/>
    <property type="match status" value="1"/>
</dbReference>
<protein>
    <submittedName>
        <fullName evidence="2">N-acetyltransferase</fullName>
    </submittedName>
</protein>
<evidence type="ECO:0000313" key="5">
    <source>
        <dbReference type="Proteomes" id="UP000239698"/>
    </source>
</evidence>
<dbReference type="EMBL" id="PSVT01000005">
    <property type="protein sequence ID" value="PPH78826.1"/>
    <property type="molecule type" value="Genomic_DNA"/>
</dbReference>
<evidence type="ECO:0000259" key="1">
    <source>
        <dbReference type="PROSITE" id="PS51186"/>
    </source>
</evidence>
<dbReference type="PANTHER" id="PTHR43792">
    <property type="entry name" value="GNAT FAMILY, PUTATIVE (AFU_ORTHOLOGUE AFUA_3G00765)-RELATED-RELATED"/>
    <property type="match status" value="1"/>
</dbReference>
<dbReference type="Proteomes" id="UP000237881">
    <property type="component" value="Unassembled WGS sequence"/>
</dbReference>
<accession>A0ABD6WBT1</accession>